<feature type="transmembrane region" description="Helical" evidence="5">
    <location>
        <begin position="19"/>
        <end position="38"/>
    </location>
</feature>
<dbReference type="EMBL" id="CP035491">
    <property type="protein sequence ID" value="QAY72289.1"/>
    <property type="molecule type" value="Genomic_DNA"/>
</dbReference>
<evidence type="ECO:0000256" key="1">
    <source>
        <dbReference type="ARBA" id="ARBA00004141"/>
    </source>
</evidence>
<gene>
    <name evidence="7" type="ORF">ET445_02000</name>
</gene>
<keyword evidence="2 5" id="KW-0812">Transmembrane</keyword>
<dbReference type="KEGG" id="agf:ET445_02000"/>
<comment type="subcellular location">
    <subcellularLocation>
        <location evidence="1">Membrane</location>
        <topology evidence="1">Multi-pass membrane protein</topology>
    </subcellularLocation>
</comment>
<dbReference type="GO" id="GO:0016020">
    <property type="term" value="C:membrane"/>
    <property type="evidence" value="ECO:0007669"/>
    <property type="project" value="UniProtKB-SubCell"/>
</dbReference>
<reference evidence="7 8" key="1">
    <citation type="submission" date="2019-01" db="EMBL/GenBank/DDBJ databases">
        <title>Genome sequencing of strain FW100M-8.</title>
        <authorList>
            <person name="Heo J."/>
            <person name="Kim S.-J."/>
            <person name="Kim J.-S."/>
            <person name="Hong S.-B."/>
            <person name="Kwon S.-W."/>
        </authorList>
    </citation>
    <scope>NUCLEOTIDE SEQUENCE [LARGE SCALE GENOMIC DNA]</scope>
    <source>
        <strain evidence="7 8">FW100M-8</strain>
    </source>
</reference>
<dbReference type="Pfam" id="PF01061">
    <property type="entry name" value="ABC2_membrane"/>
    <property type="match status" value="1"/>
</dbReference>
<feature type="transmembrane region" description="Helical" evidence="5">
    <location>
        <begin position="300"/>
        <end position="322"/>
    </location>
</feature>
<organism evidence="7 8">
    <name type="scientific">Agromyces protaetiae</name>
    <dbReference type="NCBI Taxonomy" id="2509455"/>
    <lineage>
        <taxon>Bacteria</taxon>
        <taxon>Bacillati</taxon>
        <taxon>Actinomycetota</taxon>
        <taxon>Actinomycetes</taxon>
        <taxon>Micrococcales</taxon>
        <taxon>Microbacteriaceae</taxon>
        <taxon>Agromyces</taxon>
    </lineage>
</organism>
<keyword evidence="4 5" id="KW-0472">Membrane</keyword>
<protein>
    <submittedName>
        <fullName evidence="7">Polyketide antibiotic transporter</fullName>
    </submittedName>
</protein>
<dbReference type="OrthoDB" id="2014935at2"/>
<feature type="transmembrane region" description="Helical" evidence="5">
    <location>
        <begin position="186"/>
        <end position="204"/>
    </location>
</feature>
<keyword evidence="3 5" id="KW-1133">Transmembrane helix</keyword>
<feature type="transmembrane region" description="Helical" evidence="5">
    <location>
        <begin position="435"/>
        <end position="460"/>
    </location>
</feature>
<feature type="transmembrane region" description="Helical" evidence="5">
    <location>
        <begin position="467"/>
        <end position="490"/>
    </location>
</feature>
<keyword evidence="8" id="KW-1185">Reference proteome</keyword>
<evidence type="ECO:0000256" key="5">
    <source>
        <dbReference type="SAM" id="Phobius"/>
    </source>
</evidence>
<feature type="transmembrane region" description="Helical" evidence="5">
    <location>
        <begin position="242"/>
        <end position="262"/>
    </location>
</feature>
<dbReference type="AlphaFoldDB" id="A0A4P6FD54"/>
<evidence type="ECO:0000259" key="6">
    <source>
        <dbReference type="Pfam" id="PF01061"/>
    </source>
</evidence>
<feature type="transmembrane region" description="Helical" evidence="5">
    <location>
        <begin position="74"/>
        <end position="97"/>
    </location>
</feature>
<name>A0A4P6FD54_9MICO</name>
<feature type="transmembrane region" description="Helical" evidence="5">
    <location>
        <begin position="153"/>
        <end position="174"/>
    </location>
</feature>
<feature type="domain" description="ABC-2 type transporter transmembrane" evidence="6">
    <location>
        <begin position="9"/>
        <end position="231"/>
    </location>
</feature>
<evidence type="ECO:0000256" key="2">
    <source>
        <dbReference type="ARBA" id="ARBA00022692"/>
    </source>
</evidence>
<accession>A0A4P6FD54</accession>
<feature type="transmembrane region" description="Helical" evidence="5">
    <location>
        <begin position="510"/>
        <end position="529"/>
    </location>
</feature>
<proteinExistence type="predicted"/>
<dbReference type="InterPro" id="IPR013525">
    <property type="entry name" value="ABC2_TM"/>
</dbReference>
<dbReference type="RefSeq" id="WP_129188364.1">
    <property type="nucleotide sequence ID" value="NZ_CP035491.1"/>
</dbReference>
<feature type="transmembrane region" description="Helical" evidence="5">
    <location>
        <begin position="399"/>
        <end position="423"/>
    </location>
</feature>
<evidence type="ECO:0000313" key="8">
    <source>
        <dbReference type="Proteomes" id="UP000291259"/>
    </source>
</evidence>
<dbReference type="Proteomes" id="UP000291259">
    <property type="component" value="Chromosome"/>
</dbReference>
<feature type="transmembrane region" description="Helical" evidence="5">
    <location>
        <begin position="118"/>
        <end position="147"/>
    </location>
</feature>
<dbReference type="GO" id="GO:0140359">
    <property type="term" value="F:ABC-type transporter activity"/>
    <property type="evidence" value="ECO:0007669"/>
    <property type="project" value="InterPro"/>
</dbReference>
<feature type="transmembrane region" description="Helical" evidence="5">
    <location>
        <begin position="349"/>
        <end position="370"/>
    </location>
</feature>
<sequence>MSVFTALLLQRLRRDRLQLILWVVGIALLAYAVIGAVFDTYGTESERKDILGVAIATRTILIFRGTPNGVSDGAFAFFLIFAWLSLMGGLMSTFLAVRHTRAEEEQGRAELVAATQAGRVLPTLATVVEGVIANILVGLGVAVGFILGGLEPVGSFVAGAAMVATGVAFLAFGLLAAQLFRTSRGANGISVAFVLAAYLLRGIGDAAGTPSEDLLHVTPAWPSWLSPIGYGQFTGAFVENDLVPLLVPLAFAVVVIAGVFGLQSVRDQGASLLPGRAGRATAGPGLSNSLGLAWRLNASIFAAWAAGGAATGLLAASLSGLVGDLAGEAPQVVDTLRSLVGDEASLEQAFIATFYSLVGILAACCAAQVAMRARQEEVHGTAELVLATPVSRVRWLAEYWIVGVIVIVGMLGISAVAGVLGALRGANADTVIQNIWEAAAAQLPVSLLFLGVTLVVFAFLPRATIPLGWALVGVAAILGLFGPILGLPEWVVDLSPFAHSPVPAGDGTDWAGGFWLLGVAAVAAVVAIASMRRREIASGG</sequence>
<evidence type="ECO:0000313" key="7">
    <source>
        <dbReference type="EMBL" id="QAY72289.1"/>
    </source>
</evidence>
<evidence type="ECO:0000256" key="4">
    <source>
        <dbReference type="ARBA" id="ARBA00023136"/>
    </source>
</evidence>
<evidence type="ECO:0000256" key="3">
    <source>
        <dbReference type="ARBA" id="ARBA00022989"/>
    </source>
</evidence>